<dbReference type="GO" id="GO:0008834">
    <property type="term" value="F:ditrans,polycis-undecaprenyl-diphosphate synthase [(2E,6E)-farnesyl-diphosphate specific] activity"/>
    <property type="evidence" value="ECO:0007669"/>
    <property type="project" value="TreeGrafter"/>
</dbReference>
<evidence type="ECO:0000313" key="4">
    <source>
        <dbReference type="Proteomes" id="UP000244571"/>
    </source>
</evidence>
<reference evidence="3 4" key="1">
    <citation type="submission" date="2018-04" db="EMBL/GenBank/DDBJ databases">
        <title>Bordetella sp. HZ20 isolated from seawater.</title>
        <authorList>
            <person name="Sun C."/>
        </authorList>
    </citation>
    <scope>NUCLEOTIDE SEQUENCE [LARGE SCALE GENOMIC DNA]</scope>
    <source>
        <strain evidence="3 4">HZ20</strain>
    </source>
</reference>
<dbReference type="InterPro" id="IPR018520">
    <property type="entry name" value="UPP_synth-like_CS"/>
</dbReference>
<comment type="similarity">
    <text evidence="2">Belongs to the UPP synthase family.</text>
</comment>
<name>A0A2R4XPD0_9BURK</name>
<comment type="cofactor">
    <cofactor evidence="2">
        <name>Mg(2+)</name>
        <dbReference type="ChEBI" id="CHEBI:18420"/>
    </cofactor>
    <text evidence="2">Binds 2 magnesium ions per subunit.</text>
</comment>
<keyword evidence="2" id="KW-0479">Metal-binding</keyword>
<feature type="active site" evidence="2">
    <location>
        <position position="2"/>
    </location>
</feature>
<dbReference type="InterPro" id="IPR036424">
    <property type="entry name" value="UPP_synth-like_sf"/>
</dbReference>
<dbReference type="PROSITE" id="PS01066">
    <property type="entry name" value="UPP_SYNTHASE"/>
    <property type="match status" value="1"/>
</dbReference>
<feature type="binding site" evidence="2">
    <location>
        <position position="170"/>
    </location>
    <ligand>
        <name>substrate</name>
    </ligand>
</feature>
<dbReference type="Pfam" id="PF01255">
    <property type="entry name" value="Prenyltransf"/>
    <property type="match status" value="1"/>
</dbReference>
<comment type="subunit">
    <text evidence="2">Homodimer.</text>
</comment>
<feature type="binding site" evidence="2">
    <location>
        <position position="15"/>
    </location>
    <ligand>
        <name>substrate</name>
    </ligand>
</feature>
<feature type="binding site" evidence="2">
    <location>
        <position position="51"/>
    </location>
    <ligand>
        <name>substrate</name>
    </ligand>
</feature>
<dbReference type="OrthoDB" id="4191603at2"/>
<organism evidence="3 4">
    <name type="scientific">Orrella marina</name>
    <dbReference type="NCBI Taxonomy" id="2163011"/>
    <lineage>
        <taxon>Bacteria</taxon>
        <taxon>Pseudomonadati</taxon>
        <taxon>Pseudomonadota</taxon>
        <taxon>Betaproteobacteria</taxon>
        <taxon>Burkholderiales</taxon>
        <taxon>Alcaligenaceae</taxon>
        <taxon>Orrella</taxon>
    </lineage>
</organism>
<proteinExistence type="inferred from homology"/>
<dbReference type="Gene3D" id="3.40.1180.10">
    <property type="entry name" value="Decaprenyl diphosphate synthase-like"/>
    <property type="match status" value="1"/>
</dbReference>
<gene>
    <name evidence="3" type="primary">uppS</name>
    <name evidence="3" type="ORF">DBV39_05315</name>
</gene>
<dbReference type="HAMAP" id="MF_01139">
    <property type="entry name" value="ISPT"/>
    <property type="match status" value="1"/>
</dbReference>
<dbReference type="PANTHER" id="PTHR10291">
    <property type="entry name" value="DEHYDRODOLICHYL DIPHOSPHATE SYNTHASE FAMILY MEMBER"/>
    <property type="match status" value="1"/>
</dbReference>
<dbReference type="AlphaFoldDB" id="A0A2R4XPD0"/>
<dbReference type="PANTHER" id="PTHR10291:SF0">
    <property type="entry name" value="DEHYDRODOLICHYL DIPHOSPHATE SYNTHASE 2"/>
    <property type="match status" value="1"/>
</dbReference>
<feature type="binding site" evidence="2">
    <location>
        <begin position="3"/>
        <end position="6"/>
    </location>
    <ligand>
        <name>substrate</name>
    </ligand>
</feature>
<feature type="binding site" evidence="2">
    <location>
        <position position="7"/>
    </location>
    <ligand>
        <name>substrate</name>
    </ligand>
</feature>
<dbReference type="EMBL" id="CP028901">
    <property type="protein sequence ID" value="AWB35650.1"/>
    <property type="molecule type" value="Genomic_DNA"/>
</dbReference>
<feature type="active site" description="Proton acceptor" evidence="2">
    <location>
        <position position="50"/>
    </location>
</feature>
<evidence type="ECO:0000313" key="3">
    <source>
        <dbReference type="EMBL" id="AWB35650.1"/>
    </source>
</evidence>
<feature type="binding site" evidence="2">
    <location>
        <position position="189"/>
    </location>
    <ligand>
        <name>Mg(2+)</name>
        <dbReference type="ChEBI" id="CHEBI:18420"/>
    </ligand>
</feature>
<dbReference type="FunFam" id="3.40.1180.10:FF:000001">
    <property type="entry name" value="(2E,6E)-farnesyl-diphosphate-specific ditrans,polycis-undecaprenyl-diphosphate synthase"/>
    <property type="match status" value="1"/>
</dbReference>
<keyword evidence="2" id="KW-0460">Magnesium</keyword>
<dbReference type="GO" id="GO:0005829">
    <property type="term" value="C:cytosol"/>
    <property type="evidence" value="ECO:0007669"/>
    <property type="project" value="TreeGrafter"/>
</dbReference>
<feature type="binding site" evidence="2">
    <location>
        <position position="53"/>
    </location>
    <ligand>
        <name>substrate</name>
    </ligand>
</feature>
<dbReference type="Proteomes" id="UP000244571">
    <property type="component" value="Chromosome"/>
</dbReference>
<feature type="binding site" evidence="2">
    <location>
        <position position="19"/>
    </location>
    <ligand>
        <name>substrate</name>
    </ligand>
</feature>
<comment type="function">
    <text evidence="2">Catalyzes the condensation of isopentenyl diphosphate (IPP) with allylic pyrophosphates generating different type of terpenoids.</text>
</comment>
<dbReference type="EC" id="2.5.1.-" evidence="2"/>
<dbReference type="GO" id="GO:0000287">
    <property type="term" value="F:magnesium ion binding"/>
    <property type="evidence" value="ECO:0007669"/>
    <property type="project" value="UniProtKB-UniRule"/>
</dbReference>
<keyword evidence="1 2" id="KW-0808">Transferase</keyword>
<dbReference type="NCBIfam" id="TIGR00055">
    <property type="entry name" value="uppS"/>
    <property type="match status" value="1"/>
</dbReference>
<dbReference type="SUPFAM" id="SSF64005">
    <property type="entry name" value="Undecaprenyl diphosphate synthase"/>
    <property type="match status" value="1"/>
</dbReference>
<accession>A0A2R4XPD0</accession>
<dbReference type="GO" id="GO:0016094">
    <property type="term" value="P:polyprenol biosynthetic process"/>
    <property type="evidence" value="ECO:0007669"/>
    <property type="project" value="TreeGrafter"/>
</dbReference>
<sequence>MDGNGRWAKARHLPRTAGHMRGVQSVRRTVQACGEAGVQYLTLFAFSSENWRRPQEEVGVLMKLFMQALEREVTQLDSQGVRLRVIGDISKFEPRLIQSIHNAEKRTEHNNQLHLTIAASYGGRWDILQAIEKSFQENPGVRDGSVPLSEDLLASHLSMAWAPEPDLFIRTGGEQRISNFLIWQLAYTELYFSDRHWPEFDEKDLQTAFDWYANRERRFGRTSEQLAELSSTGRF</sequence>
<feature type="binding site" evidence="2">
    <location>
        <begin position="47"/>
        <end position="49"/>
    </location>
    <ligand>
        <name>substrate</name>
    </ligand>
</feature>
<dbReference type="KEGG" id="boz:DBV39_05315"/>
<dbReference type="RefSeq" id="WP_108623106.1">
    <property type="nucleotide sequence ID" value="NZ_CP028901.1"/>
</dbReference>
<feature type="binding site" evidence="2">
    <location>
        <position position="2"/>
    </location>
    <ligand>
        <name>Mg(2+)</name>
        <dbReference type="ChEBI" id="CHEBI:18420"/>
    </ligand>
</feature>
<feature type="binding site" evidence="2">
    <location>
        <begin position="176"/>
        <end position="178"/>
    </location>
    <ligand>
        <name>substrate</name>
    </ligand>
</feature>
<dbReference type="CDD" id="cd00475">
    <property type="entry name" value="Cis_IPPS"/>
    <property type="match status" value="1"/>
</dbReference>
<protein>
    <recommendedName>
        <fullName evidence="2">Isoprenyl transferase</fullName>
        <ecNumber evidence="2">2.5.1.-</ecNumber>
    </recommendedName>
</protein>
<evidence type="ECO:0000256" key="2">
    <source>
        <dbReference type="HAMAP-Rule" id="MF_01139"/>
    </source>
</evidence>
<dbReference type="InterPro" id="IPR001441">
    <property type="entry name" value="UPP_synth-like"/>
</dbReference>
<evidence type="ECO:0000256" key="1">
    <source>
        <dbReference type="ARBA" id="ARBA00022679"/>
    </source>
</evidence>
<keyword evidence="4" id="KW-1185">Reference proteome</keyword>